<dbReference type="GO" id="GO:0006508">
    <property type="term" value="P:proteolysis"/>
    <property type="evidence" value="ECO:0007669"/>
    <property type="project" value="InterPro"/>
</dbReference>
<dbReference type="FunFam" id="2.40.70.10:FF:000041">
    <property type="entry name" value="Basic 7S globulin"/>
    <property type="match status" value="1"/>
</dbReference>
<evidence type="ECO:0000313" key="6">
    <source>
        <dbReference type="EnsemblPlants" id="MELO3C021406.2.1"/>
    </source>
</evidence>
<dbReference type="PROSITE" id="PS51767">
    <property type="entry name" value="PEPTIDASE_A1"/>
    <property type="match status" value="1"/>
</dbReference>
<evidence type="ECO:0000259" key="5">
    <source>
        <dbReference type="PROSITE" id="PS51767"/>
    </source>
</evidence>
<evidence type="ECO:0000256" key="4">
    <source>
        <dbReference type="ARBA" id="ARBA00022729"/>
    </source>
</evidence>
<dbReference type="GO" id="GO:0005576">
    <property type="term" value="C:extracellular region"/>
    <property type="evidence" value="ECO:0007669"/>
    <property type="project" value="UniProtKB-SubCell"/>
</dbReference>
<dbReference type="PANTHER" id="PTHR47965">
    <property type="entry name" value="ASPARTYL PROTEASE-RELATED"/>
    <property type="match status" value="1"/>
</dbReference>
<dbReference type="GO" id="GO:0004190">
    <property type="term" value="F:aspartic-type endopeptidase activity"/>
    <property type="evidence" value="ECO:0007669"/>
    <property type="project" value="InterPro"/>
</dbReference>
<dbReference type="InterPro" id="IPR021109">
    <property type="entry name" value="Peptidase_aspartic_dom_sf"/>
</dbReference>
<dbReference type="SUPFAM" id="SSF50630">
    <property type="entry name" value="Acid proteases"/>
    <property type="match status" value="1"/>
</dbReference>
<dbReference type="InterPro" id="IPR032861">
    <property type="entry name" value="TAXi_N"/>
</dbReference>
<dbReference type="Gene3D" id="2.40.70.10">
    <property type="entry name" value="Acid Proteases"/>
    <property type="match status" value="2"/>
</dbReference>
<keyword evidence="3" id="KW-0964">Secreted</keyword>
<evidence type="ECO:0000256" key="1">
    <source>
        <dbReference type="ARBA" id="ARBA00004239"/>
    </source>
</evidence>
<dbReference type="InterPro" id="IPR001461">
    <property type="entry name" value="Aspartic_peptidase_A1"/>
</dbReference>
<organism evidence="6">
    <name type="scientific">Cucumis melo</name>
    <name type="common">Muskmelon</name>
    <dbReference type="NCBI Taxonomy" id="3656"/>
    <lineage>
        <taxon>Eukaryota</taxon>
        <taxon>Viridiplantae</taxon>
        <taxon>Streptophyta</taxon>
        <taxon>Embryophyta</taxon>
        <taxon>Tracheophyta</taxon>
        <taxon>Spermatophyta</taxon>
        <taxon>Magnoliopsida</taxon>
        <taxon>eudicotyledons</taxon>
        <taxon>Gunneridae</taxon>
        <taxon>Pentapetalae</taxon>
        <taxon>rosids</taxon>
        <taxon>fabids</taxon>
        <taxon>Cucurbitales</taxon>
        <taxon>Cucurbitaceae</taxon>
        <taxon>Benincaseae</taxon>
        <taxon>Cucumis</taxon>
    </lineage>
</organism>
<accession>A0A9I9DP90</accession>
<protein>
    <recommendedName>
        <fullName evidence="5">Peptidase A1 domain-containing protein</fullName>
    </recommendedName>
</protein>
<sequence>LIQKKISLPKSSLSLSLTYFQSAANLRRLCQKFPMAVPHSPFLLLLLLLLSSLTLFHGQTFSLVIPLTKDSLTNQYLATVFHGSPIKPVHLAVDLGGRSLWMACGGSSSSRSIPSRSIQCIAATAGGRSGSVGGACNVIAENPFGDLEGKAILVEDTVAVGSLGRSTAAVIVALHSCAPRFLLQGLAKSVKGVLGLGRNQISLPAQIATELGSHRRFSLCLSSTNGVVFPDSGSPDSVYGSEISSSLTYTPILTKKIDALLSPEYFINVKAIKVDGNRLDLNKSLLDLEEAGDGGGGGGTRLSTVVPYTALESSIFNSLTVAFRAAAAAMNMKEVAPVAPFEACFESENMEMTAAGPKVPEIELILQSEMVGWKIYGRNSMVKVNDKAYCLGFVDGGLKPRNAIVLGGYQMEDIVLDFDIGTSMLGFSSSLLQRKRSCSEFSPENLLKRTG</sequence>
<reference evidence="6" key="1">
    <citation type="submission" date="2023-03" db="UniProtKB">
        <authorList>
            <consortium name="EnsemblPlants"/>
        </authorList>
    </citation>
    <scope>IDENTIFICATION</scope>
</reference>
<dbReference type="Gramene" id="MELO3C021406.2.1">
    <property type="protein sequence ID" value="MELO3C021406.2.1"/>
    <property type="gene ID" value="MELO3C021406.2"/>
</dbReference>
<comment type="similarity">
    <text evidence="2">Belongs to the peptidase A1 family.</text>
</comment>
<dbReference type="InterPro" id="IPR033121">
    <property type="entry name" value="PEPTIDASE_A1"/>
</dbReference>
<feature type="domain" description="Peptidase A1" evidence="5">
    <location>
        <begin position="76"/>
        <end position="428"/>
    </location>
</feature>
<evidence type="ECO:0000256" key="3">
    <source>
        <dbReference type="ARBA" id="ARBA00022525"/>
    </source>
</evidence>
<name>A0A9I9DP90_CUCME</name>
<dbReference type="EnsemblPlants" id="MELO3C021406.2.1">
    <property type="protein sequence ID" value="MELO3C021406.2.1"/>
    <property type="gene ID" value="MELO3C021406.2"/>
</dbReference>
<dbReference type="AlphaFoldDB" id="A0A9I9DP90"/>
<dbReference type="Pfam" id="PF14541">
    <property type="entry name" value="TAXi_C"/>
    <property type="match status" value="1"/>
</dbReference>
<evidence type="ECO:0000256" key="2">
    <source>
        <dbReference type="ARBA" id="ARBA00007447"/>
    </source>
</evidence>
<proteinExistence type="inferred from homology"/>
<dbReference type="Pfam" id="PF14543">
    <property type="entry name" value="TAXi_N"/>
    <property type="match status" value="1"/>
</dbReference>
<keyword evidence="4" id="KW-0732">Signal</keyword>
<dbReference type="InterPro" id="IPR032799">
    <property type="entry name" value="TAXi_C"/>
</dbReference>
<comment type="subcellular location">
    <subcellularLocation>
        <location evidence="1">Secreted</location>
        <location evidence="1">Extracellular space</location>
    </subcellularLocation>
</comment>
<dbReference type="PANTHER" id="PTHR47965:SF46">
    <property type="entry name" value="BASIC 7S GLOBULIN-LIKE"/>
    <property type="match status" value="1"/>
</dbReference>